<accession>A0A1B7XEU2</accession>
<dbReference type="AlphaFoldDB" id="A0A1B7XEU2"/>
<evidence type="ECO:0000313" key="1">
    <source>
        <dbReference type="EMBL" id="OBQ52708.1"/>
    </source>
</evidence>
<gene>
    <name evidence="1" type="ORF">SP90_07015</name>
</gene>
<comment type="caution">
    <text evidence="1">The sequence shown here is derived from an EMBL/GenBank/DDBJ whole genome shotgun (WGS) entry which is preliminary data.</text>
</comment>
<organism evidence="1 2">
    <name type="scientific">Halodesulfovibrio spirochaetisodalis</name>
    <dbReference type="NCBI Taxonomy" id="1560234"/>
    <lineage>
        <taxon>Bacteria</taxon>
        <taxon>Pseudomonadati</taxon>
        <taxon>Thermodesulfobacteriota</taxon>
        <taxon>Desulfovibrionia</taxon>
        <taxon>Desulfovibrionales</taxon>
        <taxon>Desulfovibrionaceae</taxon>
        <taxon>Halodesulfovibrio</taxon>
    </lineage>
</organism>
<dbReference type="OrthoDB" id="8858565at2"/>
<dbReference type="PATRIC" id="fig|1560234.3.peg.3373"/>
<evidence type="ECO:0008006" key="3">
    <source>
        <dbReference type="Google" id="ProtNLM"/>
    </source>
</evidence>
<dbReference type="Proteomes" id="UP000091979">
    <property type="component" value="Unassembled WGS sequence"/>
</dbReference>
<keyword evidence="2" id="KW-1185">Reference proteome</keyword>
<proteinExistence type="predicted"/>
<reference evidence="1 2" key="1">
    <citation type="submission" date="2015-01" db="EMBL/GenBank/DDBJ databases">
        <title>Desulfovibrio sp. JC271 draft genome sequence.</title>
        <authorList>
            <person name="Shivani Y."/>
            <person name="Subhash Y."/>
            <person name="Sasikala C."/>
            <person name="Ramana C.V."/>
        </authorList>
    </citation>
    <scope>NUCLEOTIDE SEQUENCE [LARGE SCALE GENOMIC DNA]</scope>
    <source>
        <strain evidence="1 2">JC271</strain>
    </source>
</reference>
<sequence length="88" mass="10186">MKRTTYFVRPYDGKWKVKKEGAEREFCTCATRVEGLQIARELAGDSAPAQIIIEKEDGTIVQEWVHSNHSVWSGNKLEHRSGRNRLRK</sequence>
<name>A0A1B7XEU2_9BACT</name>
<evidence type="ECO:0000313" key="2">
    <source>
        <dbReference type="Proteomes" id="UP000091979"/>
    </source>
</evidence>
<dbReference type="RefSeq" id="WP_066853966.1">
    <property type="nucleotide sequence ID" value="NZ_JXMS01000009.1"/>
</dbReference>
<protein>
    <recommendedName>
        <fullName evidence="3">DUF2188 domain-containing protein</fullName>
    </recommendedName>
</protein>
<dbReference type="Pfam" id="PF09954">
    <property type="entry name" value="DUF2188"/>
    <property type="match status" value="1"/>
</dbReference>
<dbReference type="EMBL" id="JXMS01000009">
    <property type="protein sequence ID" value="OBQ52708.1"/>
    <property type="molecule type" value="Genomic_DNA"/>
</dbReference>
<dbReference type="InterPro" id="IPR018691">
    <property type="entry name" value="DUF2188"/>
</dbReference>
<dbReference type="STRING" id="1560234.SP90_07015"/>